<proteinExistence type="predicted"/>
<feature type="chain" id="PRO_5045319600" description="CARDB protein" evidence="3">
    <location>
        <begin position="27"/>
        <end position="730"/>
    </location>
</feature>
<name>A0ABN3TUL9_9ACTN</name>
<keyword evidence="2" id="KW-1133">Transmembrane helix</keyword>
<keyword evidence="5" id="KW-1185">Reference proteome</keyword>
<feature type="signal peptide" evidence="3">
    <location>
        <begin position="1"/>
        <end position="26"/>
    </location>
</feature>
<accession>A0ABN3TUL9</accession>
<feature type="compositionally biased region" description="Polar residues" evidence="1">
    <location>
        <begin position="97"/>
        <end position="114"/>
    </location>
</feature>
<evidence type="ECO:0000313" key="5">
    <source>
        <dbReference type="Proteomes" id="UP001501842"/>
    </source>
</evidence>
<organism evidence="4 5">
    <name type="scientific">Actinocorallia aurantiaca</name>
    <dbReference type="NCBI Taxonomy" id="46204"/>
    <lineage>
        <taxon>Bacteria</taxon>
        <taxon>Bacillati</taxon>
        <taxon>Actinomycetota</taxon>
        <taxon>Actinomycetes</taxon>
        <taxon>Streptosporangiales</taxon>
        <taxon>Thermomonosporaceae</taxon>
        <taxon>Actinocorallia</taxon>
    </lineage>
</organism>
<keyword evidence="2" id="KW-0472">Membrane</keyword>
<dbReference type="EMBL" id="BAAATZ010000002">
    <property type="protein sequence ID" value="GAA2718983.1"/>
    <property type="molecule type" value="Genomic_DNA"/>
</dbReference>
<evidence type="ECO:0000313" key="4">
    <source>
        <dbReference type="EMBL" id="GAA2718983.1"/>
    </source>
</evidence>
<reference evidence="4 5" key="1">
    <citation type="journal article" date="2019" name="Int. J. Syst. Evol. Microbiol.">
        <title>The Global Catalogue of Microorganisms (GCM) 10K type strain sequencing project: providing services to taxonomists for standard genome sequencing and annotation.</title>
        <authorList>
            <consortium name="The Broad Institute Genomics Platform"/>
            <consortium name="The Broad Institute Genome Sequencing Center for Infectious Disease"/>
            <person name="Wu L."/>
            <person name="Ma J."/>
        </authorList>
    </citation>
    <scope>NUCLEOTIDE SEQUENCE [LARGE SCALE GENOMIC DNA]</scope>
    <source>
        <strain evidence="4 5">JCM 8201</strain>
    </source>
</reference>
<dbReference type="InterPro" id="IPR046112">
    <property type="entry name" value="DUF6049"/>
</dbReference>
<protein>
    <recommendedName>
        <fullName evidence="6">CARDB protein</fullName>
    </recommendedName>
</protein>
<dbReference type="RefSeq" id="WP_344448267.1">
    <property type="nucleotide sequence ID" value="NZ_BAAATZ010000002.1"/>
</dbReference>
<sequence>MTTRFTAALGAFILLFAVTAFFPSVAASASVRSQAVQKQRQNAVTVSLESLKPTILTQKTKKLVVQVKIQNLGARALTGAQVQLLYGERFGTRSQLDQFSQSQTEESTPHTLHSAQPFDLAPGASTTVKLPGNAASAFARYPGELSVYPLAVTVSSPATGRLGGLHTYINYVDKDAKKNIKPTKVSFVWPLIDGPHRTTDDKFYDDRLADLVDPDSNGRLSRLLSALDTGGEAVTLAIDPGLLTDVKAMQQDYRIRSQEKDKPGEEKPKNADASAWLSKLKTYVKNQKNAFFLTPYGDVDSVALVNRRLASGEGNLLKAAYADKKLGLGLLDKQAETYPYLAWTNGGAINQKTIDRLVANKKLGSNIFLLNSNQLVAGNTPYTPSAATTVQTSKGENKTAIAFDDTIQQIISGDTGSPGAALGAQQRYLAETAMITAEAPNLSRTLVVSPDRRWNPGAAFAKSLLNHKDARSAWLAPAPLDKIAAAKTPDRTFVTYADGERELSRHYLEGVKAMNKEAYAFSRVFSEPDTSLQRAAMRVSSNYWRGTGKRRTAAYKYQSGAVEDHKAELNKISLVSGKKDRQLAGSSGVLRLTIANDFAQGREPVDILIEISTYPEKRLVFPDEEGEDQNRYLLERRIEAGQKDTIQVPVKLPTGSSFQNRIELQVKILNRDYREINTQSVYVRTTGFSSIGLFITVGALAVLVLGVGFRGMRARRRRKEEESQHDGAAV</sequence>
<keyword evidence="2" id="KW-0812">Transmembrane</keyword>
<keyword evidence="3" id="KW-0732">Signal</keyword>
<evidence type="ECO:0000256" key="1">
    <source>
        <dbReference type="SAM" id="MobiDB-lite"/>
    </source>
</evidence>
<feature type="transmembrane region" description="Helical" evidence="2">
    <location>
        <begin position="687"/>
        <end position="709"/>
    </location>
</feature>
<dbReference type="Proteomes" id="UP001501842">
    <property type="component" value="Unassembled WGS sequence"/>
</dbReference>
<feature type="region of interest" description="Disordered" evidence="1">
    <location>
        <begin position="97"/>
        <end position="118"/>
    </location>
</feature>
<evidence type="ECO:0000256" key="3">
    <source>
        <dbReference type="SAM" id="SignalP"/>
    </source>
</evidence>
<gene>
    <name evidence="4" type="ORF">GCM10010439_03390</name>
</gene>
<dbReference type="Pfam" id="PF19516">
    <property type="entry name" value="DUF6049"/>
    <property type="match status" value="1"/>
</dbReference>
<evidence type="ECO:0000256" key="2">
    <source>
        <dbReference type="SAM" id="Phobius"/>
    </source>
</evidence>
<comment type="caution">
    <text evidence="4">The sequence shown here is derived from an EMBL/GenBank/DDBJ whole genome shotgun (WGS) entry which is preliminary data.</text>
</comment>
<evidence type="ECO:0008006" key="6">
    <source>
        <dbReference type="Google" id="ProtNLM"/>
    </source>
</evidence>